<keyword evidence="3" id="KW-0233">DNA recombination</keyword>
<sequence length="343" mass="37238">MSDLEPTNPSPETPAELPEGITLEDAERITELAEEDRRPSTRRVYRSKWSLFVSWCEGRDADPLPASEELLSAYLAERAEEVSLSTIRQDVAAVKWMHERRGLESPTEGTGIGRVLDGIAQTSDPSGGRGKKQAALTEHIRKMVEALPLEMPAPEEGVAAEARHLRALRDRAILLVGYAGAFRRSELAAIRSEDVSRGAKGMEIHVPETKTDPRTVGITYAEDASLCPVRALGEWTGAAGIEEGPIFRAVPRSAKIATGEEAEPITGKTVRNVIGDAAEDAGLDPERMAGHSLRRGHITQGALNGAELNRLMKQAGHADPRTTAEYVEDAKRIETNTSRDLGL</sequence>
<dbReference type="SUPFAM" id="SSF47823">
    <property type="entry name" value="lambda integrase-like, N-terminal domain"/>
    <property type="match status" value="1"/>
</dbReference>
<dbReference type="GO" id="GO:0015074">
    <property type="term" value="P:DNA integration"/>
    <property type="evidence" value="ECO:0007669"/>
    <property type="project" value="UniProtKB-KW"/>
</dbReference>
<dbReference type="CDD" id="cd00799">
    <property type="entry name" value="INT_Cre_C"/>
    <property type="match status" value="1"/>
</dbReference>
<dbReference type="InterPro" id="IPR044068">
    <property type="entry name" value="CB"/>
</dbReference>
<name>A0A9X2UBE8_9BACT</name>
<dbReference type="SUPFAM" id="SSF56349">
    <property type="entry name" value="DNA breaking-rejoining enzymes"/>
    <property type="match status" value="1"/>
</dbReference>
<dbReference type="GO" id="GO:0003677">
    <property type="term" value="F:DNA binding"/>
    <property type="evidence" value="ECO:0007669"/>
    <property type="project" value="UniProtKB-UniRule"/>
</dbReference>
<dbReference type="PANTHER" id="PTHR34605:SF3">
    <property type="entry name" value="P CELL-TYPE AGGLUTINATION PROTEIN MAP4-LIKE-RELATED"/>
    <property type="match status" value="1"/>
</dbReference>
<dbReference type="InterPro" id="IPR010998">
    <property type="entry name" value="Integrase_recombinase_N"/>
</dbReference>
<dbReference type="Gene3D" id="1.10.150.130">
    <property type="match status" value="1"/>
</dbReference>
<evidence type="ECO:0000259" key="6">
    <source>
        <dbReference type="PROSITE" id="PS51898"/>
    </source>
</evidence>
<evidence type="ECO:0000256" key="3">
    <source>
        <dbReference type="ARBA" id="ARBA00023172"/>
    </source>
</evidence>
<accession>A0A9X2UBE8</accession>
<feature type="domain" description="Tyr recombinase" evidence="6">
    <location>
        <begin position="131"/>
        <end position="341"/>
    </location>
</feature>
<dbReference type="InterPro" id="IPR013762">
    <property type="entry name" value="Integrase-like_cat_sf"/>
</dbReference>
<dbReference type="Proteomes" id="UP001155010">
    <property type="component" value="Unassembled WGS sequence"/>
</dbReference>
<evidence type="ECO:0000256" key="5">
    <source>
        <dbReference type="SAM" id="MobiDB-lite"/>
    </source>
</evidence>
<evidence type="ECO:0000259" key="7">
    <source>
        <dbReference type="PROSITE" id="PS51900"/>
    </source>
</evidence>
<dbReference type="PROSITE" id="PS51900">
    <property type="entry name" value="CB"/>
    <property type="match status" value="1"/>
</dbReference>
<dbReference type="GO" id="GO:0006310">
    <property type="term" value="P:DNA recombination"/>
    <property type="evidence" value="ECO:0007669"/>
    <property type="project" value="UniProtKB-KW"/>
</dbReference>
<comment type="caution">
    <text evidence="8">The sequence shown here is derived from an EMBL/GenBank/DDBJ whole genome shotgun (WGS) entry which is preliminary data.</text>
</comment>
<dbReference type="PROSITE" id="PS51898">
    <property type="entry name" value="TYR_RECOMBINASE"/>
    <property type="match status" value="1"/>
</dbReference>
<dbReference type="InterPro" id="IPR002104">
    <property type="entry name" value="Integrase_catalytic"/>
</dbReference>
<organism evidence="8 9">
    <name type="scientific">Salinibacter ruber</name>
    <dbReference type="NCBI Taxonomy" id="146919"/>
    <lineage>
        <taxon>Bacteria</taxon>
        <taxon>Pseudomonadati</taxon>
        <taxon>Rhodothermota</taxon>
        <taxon>Rhodothermia</taxon>
        <taxon>Rhodothermales</taxon>
        <taxon>Salinibacteraceae</taxon>
        <taxon>Salinibacter</taxon>
    </lineage>
</organism>
<dbReference type="RefSeq" id="WP_259082622.1">
    <property type="nucleotide sequence ID" value="NZ_JANTZV010000023.1"/>
</dbReference>
<dbReference type="Pfam" id="PF00589">
    <property type="entry name" value="Phage_integrase"/>
    <property type="match status" value="1"/>
</dbReference>
<gene>
    <name evidence="8" type="ORF">GGP83_003354</name>
</gene>
<evidence type="ECO:0000313" key="8">
    <source>
        <dbReference type="EMBL" id="MCS3953379.1"/>
    </source>
</evidence>
<dbReference type="Gene3D" id="1.10.443.10">
    <property type="entry name" value="Intergrase catalytic core"/>
    <property type="match status" value="1"/>
</dbReference>
<dbReference type="PANTHER" id="PTHR34605">
    <property type="entry name" value="PHAGE_INTEGRASE DOMAIN-CONTAINING PROTEIN"/>
    <property type="match status" value="1"/>
</dbReference>
<protein>
    <submittedName>
        <fullName evidence="8">Integrase</fullName>
    </submittedName>
</protein>
<evidence type="ECO:0000313" key="9">
    <source>
        <dbReference type="Proteomes" id="UP001155010"/>
    </source>
</evidence>
<evidence type="ECO:0000256" key="1">
    <source>
        <dbReference type="ARBA" id="ARBA00022908"/>
    </source>
</evidence>
<evidence type="ECO:0000256" key="2">
    <source>
        <dbReference type="ARBA" id="ARBA00023125"/>
    </source>
</evidence>
<evidence type="ECO:0000256" key="4">
    <source>
        <dbReference type="PROSITE-ProRule" id="PRU01248"/>
    </source>
</evidence>
<dbReference type="EMBL" id="JANUBB010000025">
    <property type="protein sequence ID" value="MCS3953379.1"/>
    <property type="molecule type" value="Genomic_DNA"/>
</dbReference>
<dbReference type="InterPro" id="IPR011010">
    <property type="entry name" value="DNA_brk_join_enz"/>
</dbReference>
<dbReference type="AlphaFoldDB" id="A0A9X2UBE8"/>
<dbReference type="InterPro" id="IPR052925">
    <property type="entry name" value="Phage_Integrase-like_Recomb"/>
</dbReference>
<reference evidence="8" key="1">
    <citation type="submission" date="2022-08" db="EMBL/GenBank/DDBJ databases">
        <title>Genomic Encyclopedia of Type Strains, Phase V (KMG-V): Genome sequencing to study the core and pangenomes of soil and plant-associated prokaryotes.</title>
        <authorList>
            <person name="Whitman W."/>
        </authorList>
    </citation>
    <scope>NUCLEOTIDE SEQUENCE</scope>
    <source>
        <strain evidence="8">SP2017</strain>
    </source>
</reference>
<keyword evidence="1" id="KW-0229">DNA integration</keyword>
<proteinExistence type="predicted"/>
<feature type="region of interest" description="Disordered" evidence="5">
    <location>
        <begin position="1"/>
        <end position="24"/>
    </location>
</feature>
<feature type="domain" description="Core-binding (CB)" evidence="7">
    <location>
        <begin position="23"/>
        <end position="102"/>
    </location>
</feature>
<keyword evidence="2 4" id="KW-0238">DNA-binding</keyword>